<organism evidence="1">
    <name type="scientific">viral metagenome</name>
    <dbReference type="NCBI Taxonomy" id="1070528"/>
    <lineage>
        <taxon>unclassified sequences</taxon>
        <taxon>metagenomes</taxon>
        <taxon>organismal metagenomes</taxon>
    </lineage>
</organism>
<reference evidence="1" key="1">
    <citation type="journal article" date="2020" name="Nature">
        <title>Giant virus diversity and host interactions through global metagenomics.</title>
        <authorList>
            <person name="Schulz F."/>
            <person name="Roux S."/>
            <person name="Paez-Espino D."/>
            <person name="Jungbluth S."/>
            <person name="Walsh D.A."/>
            <person name="Denef V.J."/>
            <person name="McMahon K.D."/>
            <person name="Konstantinidis K.T."/>
            <person name="Eloe-Fadrosh E.A."/>
            <person name="Kyrpides N.C."/>
            <person name="Woyke T."/>
        </authorList>
    </citation>
    <scope>NUCLEOTIDE SEQUENCE</scope>
    <source>
        <strain evidence="1">GVMAG-S-3300010158-109</strain>
    </source>
</reference>
<dbReference type="AlphaFoldDB" id="A0A6C0KCQ3"/>
<name>A0A6C0KCQ3_9ZZZZ</name>
<dbReference type="EMBL" id="MN740868">
    <property type="protein sequence ID" value="QHU15795.1"/>
    <property type="molecule type" value="Genomic_DNA"/>
</dbReference>
<protein>
    <submittedName>
        <fullName evidence="1">Uncharacterized protein</fullName>
    </submittedName>
</protein>
<sequence>MKKNIPPPPPKRPPKPVVKPLEIVIPSEKEERDYKKEPPLQRKDCTIYFVFS</sequence>
<evidence type="ECO:0000313" key="1">
    <source>
        <dbReference type="EMBL" id="QHU15795.1"/>
    </source>
</evidence>
<proteinExistence type="predicted"/>
<accession>A0A6C0KCQ3</accession>